<proteinExistence type="predicted"/>
<gene>
    <name evidence="1" type="ORF">O1611_g3450</name>
</gene>
<protein>
    <submittedName>
        <fullName evidence="1">Uncharacterized protein</fullName>
    </submittedName>
</protein>
<dbReference type="EMBL" id="JAPUUL010000561">
    <property type="protein sequence ID" value="KAJ8130181.1"/>
    <property type="molecule type" value="Genomic_DNA"/>
</dbReference>
<keyword evidence="2" id="KW-1185">Reference proteome</keyword>
<comment type="caution">
    <text evidence="1">The sequence shown here is derived from an EMBL/GenBank/DDBJ whole genome shotgun (WGS) entry which is preliminary data.</text>
</comment>
<accession>A0ACC2JRR5</accession>
<organism evidence="1 2">
    <name type="scientific">Lasiodiplodia mahajangana</name>
    <dbReference type="NCBI Taxonomy" id="1108764"/>
    <lineage>
        <taxon>Eukaryota</taxon>
        <taxon>Fungi</taxon>
        <taxon>Dikarya</taxon>
        <taxon>Ascomycota</taxon>
        <taxon>Pezizomycotina</taxon>
        <taxon>Dothideomycetes</taxon>
        <taxon>Dothideomycetes incertae sedis</taxon>
        <taxon>Botryosphaeriales</taxon>
        <taxon>Botryosphaeriaceae</taxon>
        <taxon>Lasiodiplodia</taxon>
    </lineage>
</organism>
<dbReference type="Proteomes" id="UP001153332">
    <property type="component" value="Unassembled WGS sequence"/>
</dbReference>
<name>A0ACC2JRR5_9PEZI</name>
<evidence type="ECO:0000313" key="1">
    <source>
        <dbReference type="EMBL" id="KAJ8130181.1"/>
    </source>
</evidence>
<sequence length="239" mass="26879">MAPLRKLAVSETPAVFGEDEPSKELLISFKHLYACGEYTDLVITCHGKQHQVHKAIVCPRSEFFAAACRGDMKEARTGIIDLPDDDPYVVDIMVHYFYHLDYTTSPLSATKDQNTIDQVDTNDVGGDTVASRHGYSDLVVHAMAYSLAGKYFISGLKGLALRKFVAATQKKWTLKDFLEAAQEVYTSTPDSDRGLRDAVVKALYEHRELLARERIQSALKRSHTLTYDLLMYMNGRSTY</sequence>
<evidence type="ECO:0000313" key="2">
    <source>
        <dbReference type="Proteomes" id="UP001153332"/>
    </source>
</evidence>
<reference evidence="1" key="1">
    <citation type="submission" date="2022-12" db="EMBL/GenBank/DDBJ databases">
        <title>Genome Sequence of Lasiodiplodia mahajangana.</title>
        <authorList>
            <person name="Buettner E."/>
        </authorList>
    </citation>
    <scope>NUCLEOTIDE SEQUENCE</scope>
    <source>
        <strain evidence="1">VT137</strain>
    </source>
</reference>